<accession>A0A6A5XD18</accession>
<protein>
    <submittedName>
        <fullName evidence="1">Uncharacterized protein</fullName>
    </submittedName>
</protein>
<gene>
    <name evidence="1" type="ORF">BU24DRAFT_426922</name>
</gene>
<proteinExistence type="predicted"/>
<sequence length="194" mass="21473">MGIVAIIGEVISAVKLAEKVKDTLRILFPEPPQELTKKHRWYQCTIKNCTQFKLLVGDTYIDTGKWWTPPQGTSPFEQTTFSASNGDHNPGGATGGVAWKLYLDEQHWFYFSVGLTSPATGSSKAAIVESEDPEAGYKAATKQGSSIVSKDQYKIKDKDGNEQLIFFHCVAIPGHEMRIEITQTIVQEGDEDGF</sequence>
<dbReference type="Gene3D" id="2.60.270.50">
    <property type="match status" value="1"/>
</dbReference>
<dbReference type="OrthoDB" id="4996552at2759"/>
<organism evidence="1 2">
    <name type="scientific">Aaosphaeria arxii CBS 175.79</name>
    <dbReference type="NCBI Taxonomy" id="1450172"/>
    <lineage>
        <taxon>Eukaryota</taxon>
        <taxon>Fungi</taxon>
        <taxon>Dikarya</taxon>
        <taxon>Ascomycota</taxon>
        <taxon>Pezizomycotina</taxon>
        <taxon>Dothideomycetes</taxon>
        <taxon>Pleosporomycetidae</taxon>
        <taxon>Pleosporales</taxon>
        <taxon>Pleosporales incertae sedis</taxon>
        <taxon>Aaosphaeria</taxon>
    </lineage>
</organism>
<dbReference type="AlphaFoldDB" id="A0A6A5XD18"/>
<evidence type="ECO:0000313" key="1">
    <source>
        <dbReference type="EMBL" id="KAF2010706.1"/>
    </source>
</evidence>
<dbReference type="EMBL" id="ML978075">
    <property type="protein sequence ID" value="KAF2010706.1"/>
    <property type="molecule type" value="Genomic_DNA"/>
</dbReference>
<evidence type="ECO:0000313" key="2">
    <source>
        <dbReference type="Proteomes" id="UP000799778"/>
    </source>
</evidence>
<name>A0A6A5XD18_9PLEO</name>
<dbReference type="RefSeq" id="XP_033379045.1">
    <property type="nucleotide sequence ID" value="XM_033529087.1"/>
</dbReference>
<dbReference type="Proteomes" id="UP000799778">
    <property type="component" value="Unassembled WGS sequence"/>
</dbReference>
<dbReference type="GeneID" id="54286484"/>
<reference evidence="1" key="1">
    <citation type="journal article" date="2020" name="Stud. Mycol.">
        <title>101 Dothideomycetes genomes: a test case for predicting lifestyles and emergence of pathogens.</title>
        <authorList>
            <person name="Haridas S."/>
            <person name="Albert R."/>
            <person name="Binder M."/>
            <person name="Bloem J."/>
            <person name="Labutti K."/>
            <person name="Salamov A."/>
            <person name="Andreopoulos B."/>
            <person name="Baker S."/>
            <person name="Barry K."/>
            <person name="Bills G."/>
            <person name="Bluhm B."/>
            <person name="Cannon C."/>
            <person name="Castanera R."/>
            <person name="Culley D."/>
            <person name="Daum C."/>
            <person name="Ezra D."/>
            <person name="Gonzalez J."/>
            <person name="Henrissat B."/>
            <person name="Kuo A."/>
            <person name="Liang C."/>
            <person name="Lipzen A."/>
            <person name="Lutzoni F."/>
            <person name="Magnuson J."/>
            <person name="Mondo S."/>
            <person name="Nolan M."/>
            <person name="Ohm R."/>
            <person name="Pangilinan J."/>
            <person name="Park H.-J."/>
            <person name="Ramirez L."/>
            <person name="Alfaro M."/>
            <person name="Sun H."/>
            <person name="Tritt A."/>
            <person name="Yoshinaga Y."/>
            <person name="Zwiers L.-H."/>
            <person name="Turgeon B."/>
            <person name="Goodwin S."/>
            <person name="Spatafora J."/>
            <person name="Crous P."/>
            <person name="Grigoriev I."/>
        </authorList>
    </citation>
    <scope>NUCLEOTIDE SEQUENCE</scope>
    <source>
        <strain evidence="1">CBS 175.79</strain>
    </source>
</reference>
<keyword evidence="2" id="KW-1185">Reference proteome</keyword>